<dbReference type="Proteomes" id="UP000549616">
    <property type="component" value="Unassembled WGS sequence"/>
</dbReference>
<feature type="chain" id="PRO_5039694589" evidence="6">
    <location>
        <begin position="20"/>
        <end position="368"/>
    </location>
</feature>
<keyword evidence="3 5" id="KW-1133">Transmembrane helix</keyword>
<accession>A0A853B5T3</accession>
<feature type="transmembrane region" description="Helical" evidence="5">
    <location>
        <begin position="53"/>
        <end position="75"/>
    </location>
</feature>
<dbReference type="GO" id="GO:0005886">
    <property type="term" value="C:plasma membrane"/>
    <property type="evidence" value="ECO:0007669"/>
    <property type="project" value="UniProtKB-SubCell"/>
</dbReference>
<dbReference type="Gene3D" id="1.20.1720.10">
    <property type="entry name" value="Multidrug resistance protein D"/>
    <property type="match status" value="1"/>
</dbReference>
<feature type="transmembrane region" description="Helical" evidence="5">
    <location>
        <begin position="332"/>
        <end position="351"/>
    </location>
</feature>
<keyword evidence="2 5" id="KW-0812">Transmembrane</keyword>
<keyword evidence="4 5" id="KW-0472">Membrane</keyword>
<feature type="domain" description="Major facilitator superfamily (MFS) profile" evidence="7">
    <location>
        <begin position="1"/>
        <end position="355"/>
    </location>
</feature>
<evidence type="ECO:0000256" key="1">
    <source>
        <dbReference type="ARBA" id="ARBA00004651"/>
    </source>
</evidence>
<keyword evidence="9" id="KW-1185">Reference proteome</keyword>
<protein>
    <submittedName>
        <fullName evidence="8">MFS family permease</fullName>
    </submittedName>
</protein>
<feature type="transmembrane region" description="Helical" evidence="5">
    <location>
        <begin position="82"/>
        <end position="102"/>
    </location>
</feature>
<dbReference type="PROSITE" id="PS51257">
    <property type="entry name" value="PROKAR_LIPOPROTEIN"/>
    <property type="match status" value="1"/>
</dbReference>
<dbReference type="EMBL" id="JACCFK010000001">
    <property type="protein sequence ID" value="NYI90162.1"/>
    <property type="molecule type" value="Genomic_DNA"/>
</dbReference>
<evidence type="ECO:0000259" key="7">
    <source>
        <dbReference type="PROSITE" id="PS50850"/>
    </source>
</evidence>
<feature type="transmembrane region" description="Helical" evidence="5">
    <location>
        <begin position="180"/>
        <end position="201"/>
    </location>
</feature>
<organism evidence="8 9">
    <name type="scientific">Amycolatopsis endophytica</name>
    <dbReference type="NCBI Taxonomy" id="860233"/>
    <lineage>
        <taxon>Bacteria</taxon>
        <taxon>Bacillati</taxon>
        <taxon>Actinomycetota</taxon>
        <taxon>Actinomycetes</taxon>
        <taxon>Pseudonocardiales</taxon>
        <taxon>Pseudonocardiaceae</taxon>
        <taxon>Amycolatopsis</taxon>
    </lineage>
</organism>
<name>A0A853B5T3_9PSEU</name>
<evidence type="ECO:0000256" key="6">
    <source>
        <dbReference type="SAM" id="SignalP"/>
    </source>
</evidence>
<dbReference type="PANTHER" id="PTHR42718">
    <property type="entry name" value="MAJOR FACILITATOR SUPERFAMILY MULTIDRUG TRANSPORTER MFSC"/>
    <property type="match status" value="1"/>
</dbReference>
<dbReference type="Gene3D" id="1.20.1250.20">
    <property type="entry name" value="MFS general substrate transporter like domains"/>
    <property type="match status" value="1"/>
</dbReference>
<dbReference type="Pfam" id="PF07690">
    <property type="entry name" value="MFS_1"/>
    <property type="match status" value="1"/>
</dbReference>
<feature type="transmembrane region" description="Helical" evidence="5">
    <location>
        <begin position="213"/>
        <end position="233"/>
    </location>
</feature>
<dbReference type="InterPro" id="IPR020846">
    <property type="entry name" value="MFS_dom"/>
</dbReference>
<dbReference type="InterPro" id="IPR011701">
    <property type="entry name" value="MFS"/>
</dbReference>
<dbReference type="PROSITE" id="PS50850">
    <property type="entry name" value="MFS"/>
    <property type="match status" value="1"/>
</dbReference>
<gene>
    <name evidence="8" type="ORF">HNR02_003485</name>
</gene>
<feature type="transmembrane region" description="Helical" evidence="5">
    <location>
        <begin position="266"/>
        <end position="287"/>
    </location>
</feature>
<sequence length="368" mass="37048">MFRLGVGAFVLSSLACALAPTAVLQGAAAAVIIPQTIGLIRAMFTGPALSRALGAIGPVMGLAAVCGPVLGGVLTQTWSWRSAFLINVPLGVAVLALTRHLPEDRAPGRPRLDLIGTALAIAGSGLLIGPLIAGGTTMSTRDGLVCAAGVVVLTVFAVHQRRSSHPLVERSLFGGPRFPAALVNSLLFFTVTSGVTLVVVLHEQLEAGADARSAGLTLVPWAAGLGVASRVSGSFLVRRFGTAVMPAGIVVLAAGLLVAGHTADRVVFLGALAVIGIGAGMFSPAFFTSALHTVEPAEVGSAAGLLNAVQQLGATFGVAVLGGVCLTGGATAAYRLAVVVVIGVVPATVVMTKKRNSRVFPDGGYRDS</sequence>
<reference evidence="8 9" key="1">
    <citation type="submission" date="2020-07" db="EMBL/GenBank/DDBJ databases">
        <title>Sequencing the genomes of 1000 actinobacteria strains.</title>
        <authorList>
            <person name="Klenk H.-P."/>
        </authorList>
    </citation>
    <scope>NUCLEOTIDE SEQUENCE [LARGE SCALE GENOMIC DNA]</scope>
    <source>
        <strain evidence="8 9">DSM 104006</strain>
    </source>
</reference>
<feature type="transmembrane region" description="Helical" evidence="5">
    <location>
        <begin position="239"/>
        <end position="259"/>
    </location>
</feature>
<comment type="subcellular location">
    <subcellularLocation>
        <location evidence="1">Cell membrane</location>
        <topology evidence="1">Multi-pass membrane protein</topology>
    </subcellularLocation>
</comment>
<dbReference type="SUPFAM" id="SSF103473">
    <property type="entry name" value="MFS general substrate transporter"/>
    <property type="match status" value="1"/>
</dbReference>
<evidence type="ECO:0000256" key="2">
    <source>
        <dbReference type="ARBA" id="ARBA00022692"/>
    </source>
</evidence>
<dbReference type="GO" id="GO:0022857">
    <property type="term" value="F:transmembrane transporter activity"/>
    <property type="evidence" value="ECO:0007669"/>
    <property type="project" value="InterPro"/>
</dbReference>
<comment type="caution">
    <text evidence="8">The sequence shown here is derived from an EMBL/GenBank/DDBJ whole genome shotgun (WGS) entry which is preliminary data.</text>
</comment>
<evidence type="ECO:0000256" key="3">
    <source>
        <dbReference type="ARBA" id="ARBA00022989"/>
    </source>
</evidence>
<evidence type="ECO:0000256" key="5">
    <source>
        <dbReference type="SAM" id="Phobius"/>
    </source>
</evidence>
<feature type="transmembrane region" description="Helical" evidence="5">
    <location>
        <begin position="114"/>
        <end position="132"/>
    </location>
</feature>
<proteinExistence type="predicted"/>
<feature type="signal peptide" evidence="6">
    <location>
        <begin position="1"/>
        <end position="19"/>
    </location>
</feature>
<keyword evidence="6" id="KW-0732">Signal</keyword>
<feature type="transmembrane region" description="Helical" evidence="5">
    <location>
        <begin position="144"/>
        <end position="160"/>
    </location>
</feature>
<dbReference type="RefSeq" id="WP_312861041.1">
    <property type="nucleotide sequence ID" value="NZ_JACCFK010000001.1"/>
</dbReference>
<dbReference type="InterPro" id="IPR036259">
    <property type="entry name" value="MFS_trans_sf"/>
</dbReference>
<evidence type="ECO:0000256" key="4">
    <source>
        <dbReference type="ARBA" id="ARBA00023136"/>
    </source>
</evidence>
<dbReference type="PANTHER" id="PTHR42718:SF39">
    <property type="entry name" value="ACTINORHODIN TRANSPORTER-RELATED"/>
    <property type="match status" value="1"/>
</dbReference>
<evidence type="ECO:0000313" key="8">
    <source>
        <dbReference type="EMBL" id="NYI90162.1"/>
    </source>
</evidence>
<dbReference type="AlphaFoldDB" id="A0A853B5T3"/>
<evidence type="ECO:0000313" key="9">
    <source>
        <dbReference type="Proteomes" id="UP000549616"/>
    </source>
</evidence>